<keyword evidence="2" id="KW-1185">Reference proteome</keyword>
<dbReference type="AlphaFoldDB" id="D9Q1C9"/>
<name>D9Q1C9_ACIS3</name>
<dbReference type="OrthoDB" id="45797at2157"/>
<dbReference type="GeneID" id="9498944"/>
<dbReference type="STRING" id="666510.ASAC_0711"/>
<proteinExistence type="predicted"/>
<dbReference type="HOGENOM" id="CLU_1318483_0_0_2"/>
<protein>
    <submittedName>
        <fullName evidence="1">Uncharacterized protein</fullName>
    </submittedName>
</protein>
<dbReference type="Proteomes" id="UP000000346">
    <property type="component" value="Chromosome"/>
</dbReference>
<reference evidence="1 2" key="1">
    <citation type="journal article" date="2010" name="Appl. Environ. Microbiol.">
        <title>The genome sequence of the crenarchaeon Acidilobus saccharovorans supports a new order, Acidilobales, and suggests an important ecological role in terrestrial acidic hot springs.</title>
        <authorList>
            <person name="Mardanov A.V."/>
            <person name="Svetlitchnyi V.A."/>
            <person name="Beletsky A.V."/>
            <person name="Prokofeva M.I."/>
            <person name="Bonch-Osmolovskaya E.A."/>
            <person name="Ravin N.V."/>
            <person name="Skryabin K.G."/>
        </authorList>
    </citation>
    <scope>NUCLEOTIDE SEQUENCE [LARGE SCALE GENOMIC DNA]</scope>
    <source>
        <strain evidence="2">DSM 16705 / JCM 18335 / VKM B-2471 / 345-15</strain>
    </source>
</reference>
<organism evidence="1 2">
    <name type="scientific">Acidilobus saccharovorans (strain DSM 16705 / JCM 18335 / VKM B-2471 / 345-15)</name>
    <dbReference type="NCBI Taxonomy" id="666510"/>
    <lineage>
        <taxon>Archaea</taxon>
        <taxon>Thermoproteota</taxon>
        <taxon>Thermoprotei</taxon>
        <taxon>Acidilobales</taxon>
        <taxon>Acidilobaceae</taxon>
        <taxon>Acidilobus</taxon>
    </lineage>
</organism>
<dbReference type="eggNOG" id="arCOG10315">
    <property type="taxonomic scope" value="Archaea"/>
</dbReference>
<evidence type="ECO:0000313" key="1">
    <source>
        <dbReference type="EMBL" id="ADL19117.1"/>
    </source>
</evidence>
<dbReference type="RefSeq" id="WP_013266629.1">
    <property type="nucleotide sequence ID" value="NC_014374.1"/>
</dbReference>
<sequence length="230" mass="25693">MDSPSRLARELAKELESEPSAEEFAKRCLNSMRWGGSAVLMVVDASFTSAGLSYFTAVVPRVLRFKEELVDSGRIRGLEDLASADEGLLLRYWRNRRSWSVAKGVASSLLRFGGDDRSRLRSWASQSRLEGWRSDPVGSVRGVGLITYQYLRMMGGVDTAMPDRIVKKYVKAVGERAGVPVPQGDVEFVRLLESLRQHGVSPVAVTWLSWLKLSEGEEVLRRYGDLVNLL</sequence>
<dbReference type="EMBL" id="CP001742">
    <property type="protein sequence ID" value="ADL19117.1"/>
    <property type="molecule type" value="Genomic_DNA"/>
</dbReference>
<dbReference type="KEGG" id="asc:ASAC_0711"/>
<accession>D9Q1C9</accession>
<gene>
    <name evidence="1" type="ordered locus">ASAC_0711</name>
</gene>
<dbReference type="InParanoid" id="D9Q1C9"/>
<evidence type="ECO:0000313" key="2">
    <source>
        <dbReference type="Proteomes" id="UP000000346"/>
    </source>
</evidence>